<feature type="region of interest" description="Disordered" evidence="1">
    <location>
        <begin position="1"/>
        <end position="116"/>
    </location>
</feature>
<dbReference type="PANTHER" id="PTHR36022">
    <property type="entry name" value="GPI-ANCHORED ADHESIN-LIKE PROTEIN"/>
    <property type="match status" value="1"/>
</dbReference>
<dbReference type="PANTHER" id="PTHR36022:SF1">
    <property type="entry name" value="GPI-ANCHORED ADHESIN-LIKE PROTEIN"/>
    <property type="match status" value="1"/>
</dbReference>
<evidence type="ECO:0000256" key="1">
    <source>
        <dbReference type="SAM" id="MobiDB-lite"/>
    </source>
</evidence>
<keyword evidence="3" id="KW-1185">Reference proteome</keyword>
<organism evidence="2 3">
    <name type="scientific">Leersia perrieri</name>
    <dbReference type="NCBI Taxonomy" id="77586"/>
    <lineage>
        <taxon>Eukaryota</taxon>
        <taxon>Viridiplantae</taxon>
        <taxon>Streptophyta</taxon>
        <taxon>Embryophyta</taxon>
        <taxon>Tracheophyta</taxon>
        <taxon>Spermatophyta</taxon>
        <taxon>Magnoliopsida</taxon>
        <taxon>Liliopsida</taxon>
        <taxon>Poales</taxon>
        <taxon>Poaceae</taxon>
        <taxon>BOP clade</taxon>
        <taxon>Oryzoideae</taxon>
        <taxon>Oryzeae</taxon>
        <taxon>Oryzinae</taxon>
        <taxon>Leersia</taxon>
    </lineage>
</organism>
<protein>
    <submittedName>
        <fullName evidence="2">Uncharacterized protein</fullName>
    </submittedName>
</protein>
<dbReference type="STRING" id="77586.A0A0D9XQU8"/>
<dbReference type="HOGENOM" id="CLU_030389_0_0_1"/>
<evidence type="ECO:0000313" key="2">
    <source>
        <dbReference type="EnsemblPlants" id="LPERR11G07420.1"/>
    </source>
</evidence>
<evidence type="ECO:0000313" key="3">
    <source>
        <dbReference type="Proteomes" id="UP000032180"/>
    </source>
</evidence>
<feature type="compositionally biased region" description="Low complexity" evidence="1">
    <location>
        <begin position="70"/>
        <end position="96"/>
    </location>
</feature>
<dbReference type="Proteomes" id="UP000032180">
    <property type="component" value="Chromosome 11"/>
</dbReference>
<sequence>MIRRASSSKPAASSASKPRRPSPSPSPSPVTAPKTAKNVSGGAQRRRSPLSDLNSGDASAARPGCFRFLVPSSASASRSKSASATRTTPTPVTSPKAKPRPRGRRGAADQESRTRAVVVEKHAPVARGVRREGSGGGGGQIRAAAARGQQMQMPHLGEALTPQRKAESGNRAASGATPPIHASISPEVLACGSATPACFAAGHHVVPGVGDRRKCRPRGILAIAGEGAASEEVEVLDADPSRASIRWLSSPSGTCSTKCANEDASVNWLPSPREERPGGVDLLGDEIFVPRCSLEDAFWQFSPDCTGLLSSPVLGGLLDFGTPASELSEMTPSSGFLPVQKTPSTGDSISPFSLIVKRASQSLSSRGLKSLCSQQGLGSTSFGSTADLTAISGESWNSSKCSGLTRTCSRPLTKMDPVVECLEMMTLSPRPRDADYCEENVALPAPLPELSFQFAGAPTPLESIDLTSFKRSPCGIELKEKKASFQKPVLAETRISWREGLVSRMFDMGDLDCCKWLSDDEDGPVVQGNDEALRDTKIQPVSPSCVQECGDQIAASGFGSVEFDYSVGEMYYDDRKPSLNPIPVAESMTAEGFELVLSDDSDWTLLYKNGLFET</sequence>
<dbReference type="Gramene" id="LPERR11G07420.1">
    <property type="protein sequence ID" value="LPERR11G07420.1"/>
    <property type="gene ID" value="LPERR11G07420"/>
</dbReference>
<name>A0A0D9XQU8_9ORYZ</name>
<reference evidence="2 3" key="1">
    <citation type="submission" date="2012-08" db="EMBL/GenBank/DDBJ databases">
        <title>Oryza genome evolution.</title>
        <authorList>
            <person name="Wing R.A."/>
        </authorList>
    </citation>
    <scope>NUCLEOTIDE SEQUENCE</scope>
</reference>
<feature type="compositionally biased region" description="Pro residues" evidence="1">
    <location>
        <begin position="21"/>
        <end position="30"/>
    </location>
</feature>
<dbReference type="AlphaFoldDB" id="A0A0D9XQU8"/>
<feature type="compositionally biased region" description="Low complexity" evidence="1">
    <location>
        <begin position="1"/>
        <end position="16"/>
    </location>
</feature>
<reference evidence="2" key="3">
    <citation type="submission" date="2015-04" db="UniProtKB">
        <authorList>
            <consortium name="EnsemblPlants"/>
        </authorList>
    </citation>
    <scope>IDENTIFICATION</scope>
</reference>
<accession>A0A0D9XQU8</accession>
<feature type="compositionally biased region" description="Basic and acidic residues" evidence="1">
    <location>
        <begin position="106"/>
        <end position="116"/>
    </location>
</feature>
<proteinExistence type="predicted"/>
<reference evidence="3" key="2">
    <citation type="submission" date="2013-12" db="EMBL/GenBank/DDBJ databases">
        <authorList>
            <person name="Yu Y."/>
            <person name="Lee S."/>
            <person name="de Baynast K."/>
            <person name="Wissotski M."/>
            <person name="Liu L."/>
            <person name="Talag J."/>
            <person name="Goicoechea J."/>
            <person name="Angelova A."/>
            <person name="Jetty R."/>
            <person name="Kudrna D."/>
            <person name="Golser W."/>
            <person name="Rivera L."/>
            <person name="Zhang J."/>
            <person name="Wing R."/>
        </authorList>
    </citation>
    <scope>NUCLEOTIDE SEQUENCE</scope>
</reference>
<dbReference type="EnsemblPlants" id="LPERR11G07420.1">
    <property type="protein sequence ID" value="LPERR11G07420.1"/>
    <property type="gene ID" value="LPERR11G07420"/>
</dbReference>
<dbReference type="eggNOG" id="ENOG502QU2N">
    <property type="taxonomic scope" value="Eukaryota"/>
</dbReference>